<dbReference type="Proteomes" id="UP000324222">
    <property type="component" value="Unassembled WGS sequence"/>
</dbReference>
<evidence type="ECO:0000313" key="3">
    <source>
        <dbReference type="Proteomes" id="UP000324222"/>
    </source>
</evidence>
<dbReference type="EMBL" id="VSRR010005638">
    <property type="protein sequence ID" value="MPC42986.1"/>
    <property type="molecule type" value="Genomic_DNA"/>
</dbReference>
<dbReference type="AlphaFoldDB" id="A0A5B7FCF9"/>
<reference evidence="2 3" key="1">
    <citation type="submission" date="2019-05" db="EMBL/GenBank/DDBJ databases">
        <title>Another draft genome of Portunus trituberculatus and its Hox gene families provides insights of decapod evolution.</title>
        <authorList>
            <person name="Jeong J.-H."/>
            <person name="Song I."/>
            <person name="Kim S."/>
            <person name="Choi T."/>
            <person name="Kim D."/>
            <person name="Ryu S."/>
            <person name="Kim W."/>
        </authorList>
    </citation>
    <scope>NUCLEOTIDE SEQUENCE [LARGE SCALE GENOMIC DNA]</scope>
    <source>
        <tissue evidence="2">Muscle</tissue>
    </source>
</reference>
<evidence type="ECO:0000256" key="1">
    <source>
        <dbReference type="SAM" id="MobiDB-lite"/>
    </source>
</evidence>
<organism evidence="2 3">
    <name type="scientific">Portunus trituberculatus</name>
    <name type="common">Swimming crab</name>
    <name type="synonym">Neptunus trituberculatus</name>
    <dbReference type="NCBI Taxonomy" id="210409"/>
    <lineage>
        <taxon>Eukaryota</taxon>
        <taxon>Metazoa</taxon>
        <taxon>Ecdysozoa</taxon>
        <taxon>Arthropoda</taxon>
        <taxon>Crustacea</taxon>
        <taxon>Multicrustacea</taxon>
        <taxon>Malacostraca</taxon>
        <taxon>Eumalacostraca</taxon>
        <taxon>Eucarida</taxon>
        <taxon>Decapoda</taxon>
        <taxon>Pleocyemata</taxon>
        <taxon>Brachyura</taxon>
        <taxon>Eubrachyura</taxon>
        <taxon>Portunoidea</taxon>
        <taxon>Portunidae</taxon>
        <taxon>Portuninae</taxon>
        <taxon>Portunus</taxon>
    </lineage>
</organism>
<comment type="caution">
    <text evidence="2">The sequence shown here is derived from an EMBL/GenBank/DDBJ whole genome shotgun (WGS) entry which is preliminary data.</text>
</comment>
<evidence type="ECO:0000313" key="2">
    <source>
        <dbReference type="EMBL" id="MPC42986.1"/>
    </source>
</evidence>
<keyword evidence="3" id="KW-1185">Reference proteome</keyword>
<protein>
    <submittedName>
        <fullName evidence="2">Uncharacterized protein</fullName>
    </submittedName>
</protein>
<proteinExistence type="predicted"/>
<sequence length="145" mass="16257">MARIKPQTNKITRTPTQQPTVELTITPSPPPPLPPMTTTTDHHYYIHHQAKPPSIHHRNAPHHYLLYFSLATTTTTTIITHYPLSATNTPSYTITGATTRQTPLSLLSSLLGLCYEIIMSTRLGEVVLSLHVSRRRWSGLRVELG</sequence>
<gene>
    <name evidence="2" type="ORF">E2C01_036621</name>
</gene>
<accession>A0A5B7FCF9</accession>
<feature type="region of interest" description="Disordered" evidence="1">
    <location>
        <begin position="1"/>
        <end position="33"/>
    </location>
</feature>
<name>A0A5B7FCF9_PORTR</name>
<feature type="compositionally biased region" description="Polar residues" evidence="1">
    <location>
        <begin position="1"/>
        <end position="23"/>
    </location>
</feature>